<keyword evidence="2" id="KW-1185">Reference proteome</keyword>
<protein>
    <submittedName>
        <fullName evidence="1">Uncharacterized protein</fullName>
    </submittedName>
</protein>
<dbReference type="Proteomes" id="UP000023152">
    <property type="component" value="Unassembled WGS sequence"/>
</dbReference>
<evidence type="ECO:0000313" key="2">
    <source>
        <dbReference type="Proteomes" id="UP000023152"/>
    </source>
</evidence>
<dbReference type="EMBL" id="ASPP01027819">
    <property type="protein sequence ID" value="ETO05735.1"/>
    <property type="molecule type" value="Genomic_DNA"/>
</dbReference>
<evidence type="ECO:0000313" key="1">
    <source>
        <dbReference type="EMBL" id="ETO05735.1"/>
    </source>
</evidence>
<gene>
    <name evidence="1" type="ORF">RFI_31661</name>
</gene>
<dbReference type="AlphaFoldDB" id="X6LYC5"/>
<feature type="non-terminal residue" evidence="1">
    <location>
        <position position="266"/>
    </location>
</feature>
<organism evidence="1 2">
    <name type="scientific">Reticulomyxa filosa</name>
    <dbReference type="NCBI Taxonomy" id="46433"/>
    <lineage>
        <taxon>Eukaryota</taxon>
        <taxon>Sar</taxon>
        <taxon>Rhizaria</taxon>
        <taxon>Retaria</taxon>
        <taxon>Foraminifera</taxon>
        <taxon>Monothalamids</taxon>
        <taxon>Reticulomyxidae</taxon>
        <taxon>Reticulomyxa</taxon>
    </lineage>
</organism>
<name>X6LYC5_RETFI</name>
<sequence>MSLQEKLCSNVVTVVLALNDPKRSYVYNHAFTRQRRGWTTTSCSGLLFVHDKEYYIITDGNMFAPYLSAEDRDRVLKVGEKSKEDGDCRLSTIGLEGIKREDDNDDTSTPTYTITMQIPSKRECSDNNGRYLNHFRCELCSIYHFKSLQQSLYFADRPVDIASIGYLPFLLDMTRNEYQLPFQLKIGLFALLRVNASHRLCIDQQQQQLTHTKQHFSVVNIEQLCEKMKYTPPSFLLSQQHDHHSITKQGDSIYSISSPFAIVCPE</sequence>
<comment type="caution">
    <text evidence="1">The sequence shown here is derived from an EMBL/GenBank/DDBJ whole genome shotgun (WGS) entry which is preliminary data.</text>
</comment>
<proteinExistence type="predicted"/>
<accession>X6LYC5</accession>
<reference evidence="1 2" key="1">
    <citation type="journal article" date="2013" name="Curr. Biol.">
        <title>The Genome of the Foraminiferan Reticulomyxa filosa.</title>
        <authorList>
            <person name="Glockner G."/>
            <person name="Hulsmann N."/>
            <person name="Schleicher M."/>
            <person name="Noegel A.A."/>
            <person name="Eichinger L."/>
            <person name="Gallinger C."/>
            <person name="Pawlowski J."/>
            <person name="Sierra R."/>
            <person name="Euteneuer U."/>
            <person name="Pillet L."/>
            <person name="Moustafa A."/>
            <person name="Platzer M."/>
            <person name="Groth M."/>
            <person name="Szafranski K."/>
            <person name="Schliwa M."/>
        </authorList>
    </citation>
    <scope>NUCLEOTIDE SEQUENCE [LARGE SCALE GENOMIC DNA]</scope>
</reference>